<dbReference type="EMBL" id="JABSTR010000149">
    <property type="protein sequence ID" value="KAH9382676.1"/>
    <property type="molecule type" value="Genomic_DNA"/>
</dbReference>
<organism evidence="1 2">
    <name type="scientific">Haemaphysalis longicornis</name>
    <name type="common">Bush tick</name>
    <dbReference type="NCBI Taxonomy" id="44386"/>
    <lineage>
        <taxon>Eukaryota</taxon>
        <taxon>Metazoa</taxon>
        <taxon>Ecdysozoa</taxon>
        <taxon>Arthropoda</taxon>
        <taxon>Chelicerata</taxon>
        <taxon>Arachnida</taxon>
        <taxon>Acari</taxon>
        <taxon>Parasitiformes</taxon>
        <taxon>Ixodida</taxon>
        <taxon>Ixodoidea</taxon>
        <taxon>Ixodidae</taxon>
        <taxon>Haemaphysalinae</taxon>
        <taxon>Haemaphysalis</taxon>
    </lineage>
</organism>
<evidence type="ECO:0000313" key="1">
    <source>
        <dbReference type="EMBL" id="KAH9382676.1"/>
    </source>
</evidence>
<keyword evidence="2" id="KW-1185">Reference proteome</keyword>
<dbReference type="VEuPathDB" id="VectorBase:HLOH_058124"/>
<accession>A0A9J6H7I6</accession>
<sequence length="110" mass="12107">MAKAATRVRRITKKNPDPNPLFTKWLQEWKDAAVAHNSKAQHVYGKVHLVASGVRPLVYLVEEAGGRGSHCMADSALEQGVLNTQDQCVTAEAYRGRLAQVRFGTLSMDS</sequence>
<dbReference type="Proteomes" id="UP000821853">
    <property type="component" value="Unassembled WGS sequence"/>
</dbReference>
<dbReference type="InterPro" id="IPR027421">
    <property type="entry name" value="DNA_pol_lamdba_lyase_dom_sf"/>
</dbReference>
<evidence type="ECO:0000313" key="2">
    <source>
        <dbReference type="Proteomes" id="UP000821853"/>
    </source>
</evidence>
<dbReference type="OrthoDB" id="5963188at2759"/>
<gene>
    <name evidence="1" type="ORF">HPB48_023232</name>
</gene>
<proteinExistence type="predicted"/>
<comment type="caution">
    <text evidence="1">The sequence shown here is derived from an EMBL/GenBank/DDBJ whole genome shotgun (WGS) entry which is preliminary data.</text>
</comment>
<dbReference type="AlphaFoldDB" id="A0A9J6H7I6"/>
<reference evidence="1 2" key="1">
    <citation type="journal article" date="2020" name="Cell">
        <title>Large-Scale Comparative Analyses of Tick Genomes Elucidate Their Genetic Diversity and Vector Capacities.</title>
        <authorList>
            <consortium name="Tick Genome and Microbiome Consortium (TIGMIC)"/>
            <person name="Jia N."/>
            <person name="Wang J."/>
            <person name="Shi W."/>
            <person name="Du L."/>
            <person name="Sun Y."/>
            <person name="Zhan W."/>
            <person name="Jiang J.F."/>
            <person name="Wang Q."/>
            <person name="Zhang B."/>
            <person name="Ji P."/>
            <person name="Bell-Sakyi L."/>
            <person name="Cui X.M."/>
            <person name="Yuan T.T."/>
            <person name="Jiang B.G."/>
            <person name="Yang W.F."/>
            <person name="Lam T.T."/>
            <person name="Chang Q.C."/>
            <person name="Ding S.J."/>
            <person name="Wang X.J."/>
            <person name="Zhu J.G."/>
            <person name="Ruan X.D."/>
            <person name="Zhao L."/>
            <person name="Wei J.T."/>
            <person name="Ye R.Z."/>
            <person name="Que T.C."/>
            <person name="Du C.H."/>
            <person name="Zhou Y.H."/>
            <person name="Cheng J.X."/>
            <person name="Dai P.F."/>
            <person name="Guo W.B."/>
            <person name="Han X.H."/>
            <person name="Huang E.J."/>
            <person name="Li L.F."/>
            <person name="Wei W."/>
            <person name="Gao Y.C."/>
            <person name="Liu J.Z."/>
            <person name="Shao H.Z."/>
            <person name="Wang X."/>
            <person name="Wang C.C."/>
            <person name="Yang T.C."/>
            <person name="Huo Q.B."/>
            <person name="Li W."/>
            <person name="Chen H.Y."/>
            <person name="Chen S.E."/>
            <person name="Zhou L.G."/>
            <person name="Ni X.B."/>
            <person name="Tian J.H."/>
            <person name="Sheng Y."/>
            <person name="Liu T."/>
            <person name="Pan Y.S."/>
            <person name="Xia L.Y."/>
            <person name="Li J."/>
            <person name="Zhao F."/>
            <person name="Cao W.C."/>
        </authorList>
    </citation>
    <scope>NUCLEOTIDE SEQUENCE [LARGE SCALE GENOMIC DNA]</scope>
    <source>
        <strain evidence="1">HaeL-2018</strain>
    </source>
</reference>
<dbReference type="Gene3D" id="1.10.150.110">
    <property type="entry name" value="DNA polymerase beta, N-terminal domain-like"/>
    <property type="match status" value="1"/>
</dbReference>
<protein>
    <submittedName>
        <fullName evidence="1">Uncharacterized protein</fullName>
    </submittedName>
</protein>
<name>A0A9J6H7I6_HAELO</name>